<feature type="domain" description="Stealth protein CR3 conserved region 3" evidence="8">
    <location>
        <begin position="212"/>
        <end position="255"/>
    </location>
</feature>
<evidence type="ECO:0000313" key="10">
    <source>
        <dbReference type="EMBL" id="TCP02142.1"/>
    </source>
</evidence>
<accession>A0A4R2M6C9</accession>
<feature type="domain" description="Stealth protein CR2 conserved region 2" evidence="6">
    <location>
        <begin position="52"/>
        <end position="157"/>
    </location>
</feature>
<dbReference type="InterPro" id="IPR047141">
    <property type="entry name" value="Stealth"/>
</dbReference>
<dbReference type="Pfam" id="PF17101">
    <property type="entry name" value="Stealth_CR1"/>
    <property type="match status" value="1"/>
</dbReference>
<evidence type="ECO:0000256" key="5">
    <source>
        <dbReference type="ARBA" id="ARBA00032902"/>
    </source>
</evidence>
<comment type="similarity">
    <text evidence="1">Belongs to the stealth family.</text>
</comment>
<dbReference type="PANTHER" id="PTHR24045">
    <property type="match status" value="1"/>
</dbReference>
<sequence>MVFRASLARDFPVDFLYTWVDGADPVWRERKAARMAQFGRSLPPASAVASVRFADHDELKYSLRSVAAFAPWVRRIYIVTDAQAPAWLDREHPKIRVVDHREIFPDPDACLPTYNAAAIESQLHRAPGIAEHFVFFNDDMFLGRPVQPGEFFGPDGEPVLFTKYSRPRRRDWHFDTARIPAGRDELHFVRMTNARIAVRDRTGVEVHHDLRHVSYPLRRSYMEELTRETYAEALARTAPSPFRAPTDVLPAYLHSFHALATGKARVQHLVPPSAKPRFKDLLHALRGTPRGDYVRISSPGYETRLQAIERCRPMQFCLNDTLESRPEGKARMVEFLQRYFPQPGPFEKAAG</sequence>
<evidence type="ECO:0000256" key="1">
    <source>
        <dbReference type="ARBA" id="ARBA00007583"/>
    </source>
</evidence>
<dbReference type="Pfam" id="PF17102">
    <property type="entry name" value="Stealth_CR3"/>
    <property type="match status" value="1"/>
</dbReference>
<evidence type="ECO:0000256" key="4">
    <source>
        <dbReference type="ARBA" id="ARBA00023169"/>
    </source>
</evidence>
<dbReference type="AlphaFoldDB" id="A0A4R2M6C9"/>
<comment type="caution">
    <text evidence="10">The sequence shown here is derived from an EMBL/GenBank/DDBJ whole genome shotgun (WGS) entry which is preliminary data.</text>
</comment>
<evidence type="ECO:0000313" key="11">
    <source>
        <dbReference type="Proteomes" id="UP000295106"/>
    </source>
</evidence>
<dbReference type="GO" id="GO:0000271">
    <property type="term" value="P:polysaccharide biosynthetic process"/>
    <property type="evidence" value="ECO:0007669"/>
    <property type="project" value="UniProtKB-KW"/>
</dbReference>
<evidence type="ECO:0000256" key="3">
    <source>
        <dbReference type="ARBA" id="ARBA00022679"/>
    </source>
</evidence>
<dbReference type="Pfam" id="PF17103">
    <property type="entry name" value="Stealth_CR4"/>
    <property type="match status" value="1"/>
</dbReference>
<evidence type="ECO:0000259" key="9">
    <source>
        <dbReference type="Pfam" id="PF17103"/>
    </source>
</evidence>
<evidence type="ECO:0000259" key="7">
    <source>
        <dbReference type="Pfam" id="PF17101"/>
    </source>
</evidence>
<dbReference type="InterPro" id="IPR031357">
    <property type="entry name" value="Stealth_CR3"/>
</dbReference>
<dbReference type="Proteomes" id="UP000295106">
    <property type="component" value="Unassembled WGS sequence"/>
</dbReference>
<reference evidence="10 11" key="1">
    <citation type="submission" date="2019-03" db="EMBL/GenBank/DDBJ databases">
        <title>Genomic Encyclopedia of Type Strains, Phase IV (KMG-IV): sequencing the most valuable type-strain genomes for metagenomic binning, comparative biology and taxonomic classification.</title>
        <authorList>
            <person name="Goeker M."/>
        </authorList>
    </citation>
    <scope>NUCLEOTIDE SEQUENCE [LARGE SCALE GENOMIC DNA]</scope>
    <source>
        <strain evidence="10 11">DSM 1709</strain>
    </source>
</reference>
<name>A0A4R2M6C9_RUBGE</name>
<dbReference type="EMBL" id="SLXD01000007">
    <property type="protein sequence ID" value="TCP02142.1"/>
    <property type="molecule type" value="Genomic_DNA"/>
</dbReference>
<dbReference type="GO" id="GO:0016772">
    <property type="term" value="F:transferase activity, transferring phosphorus-containing groups"/>
    <property type="evidence" value="ECO:0007669"/>
    <property type="project" value="InterPro"/>
</dbReference>
<dbReference type="InterPro" id="IPR031358">
    <property type="entry name" value="Stealth_CR1"/>
</dbReference>
<feature type="domain" description="Stealth protein CR4 conserved region 4" evidence="9">
    <location>
        <begin position="308"/>
        <end position="350"/>
    </location>
</feature>
<proteinExistence type="inferred from homology"/>
<gene>
    <name evidence="10" type="ORF">EV684_107147</name>
</gene>
<feature type="domain" description="Stealth protein CR1 conserved region 1" evidence="7">
    <location>
        <begin position="11"/>
        <end position="38"/>
    </location>
</feature>
<evidence type="ECO:0000259" key="6">
    <source>
        <dbReference type="Pfam" id="PF11380"/>
    </source>
</evidence>
<protein>
    <recommendedName>
        <fullName evidence="2">Capsular polysaccharide phosphotransferase SacB</fullName>
    </recommendedName>
    <alternativeName>
        <fullName evidence="5">Stealth protein SacB</fullName>
    </alternativeName>
</protein>
<evidence type="ECO:0000259" key="8">
    <source>
        <dbReference type="Pfam" id="PF17102"/>
    </source>
</evidence>
<dbReference type="InterPro" id="IPR031356">
    <property type="entry name" value="Stealth_CR4"/>
</dbReference>
<dbReference type="Pfam" id="PF11380">
    <property type="entry name" value="Stealth_CR2"/>
    <property type="match status" value="1"/>
</dbReference>
<organism evidence="10 11">
    <name type="scientific">Rubrivivax gelatinosus</name>
    <name type="common">Rhodocyclus gelatinosus</name>
    <name type="synonym">Rhodopseudomonas gelatinosa</name>
    <dbReference type="NCBI Taxonomy" id="28068"/>
    <lineage>
        <taxon>Bacteria</taxon>
        <taxon>Pseudomonadati</taxon>
        <taxon>Pseudomonadota</taxon>
        <taxon>Betaproteobacteria</taxon>
        <taxon>Burkholderiales</taxon>
        <taxon>Sphaerotilaceae</taxon>
        <taxon>Rubrivivax</taxon>
    </lineage>
</organism>
<keyword evidence="4" id="KW-0270">Exopolysaccharide synthesis</keyword>
<dbReference type="InterPro" id="IPR021520">
    <property type="entry name" value="Stealth_CR2"/>
</dbReference>
<keyword evidence="3" id="KW-0808">Transferase</keyword>
<dbReference type="PANTHER" id="PTHR24045:SF0">
    <property type="entry name" value="N-ACETYLGLUCOSAMINE-1-PHOSPHOTRANSFERASE SUBUNITS ALPHA_BETA"/>
    <property type="match status" value="1"/>
</dbReference>
<dbReference type="OrthoDB" id="9776077at2"/>
<evidence type="ECO:0000256" key="2">
    <source>
        <dbReference type="ARBA" id="ARBA00022423"/>
    </source>
</evidence>